<proteinExistence type="inferred from homology"/>
<feature type="domain" description="Polyphosphate kinase middle" evidence="7">
    <location>
        <begin position="150"/>
        <end position="324"/>
    </location>
</feature>
<feature type="domain" description="Polyphosphate kinase C-terminal" evidence="9">
    <location>
        <begin position="528"/>
        <end position="690"/>
    </location>
</feature>
<dbReference type="EMBL" id="CAEZUN010000001">
    <property type="protein sequence ID" value="CAB4590143.1"/>
    <property type="molecule type" value="Genomic_DNA"/>
</dbReference>
<sequence>MTSWRNRLLTVYRSAQDLYAEIIDPKNINQSVNRYINRELSWLDFNDRVLALASDKNVPLLERCRFVSICSSNLDEFYQIRVAALKDQVAGDITTKTPDGRSPLDQLREITERTQSFVQRQEDVWTKELLPQLELFDVRVQSWSQLSANEKAELSKDFDQKIFPVLTPLAVDPAHPFPYISNLALNLAVVASDPNSGEQRFARLKIPKNMSRFMRVGKSNNFVLLEELIAANLSRLFQGMTIEQCFVFRVTRNADLSLDDEDAEDLLAAVEIELRRRRFGRAVRLEVPHGTAQSVIDLMCEELELGPEDVTYHRSIIEMGCISQLASLDFSSLRFQPWPPLTAGRLAAAEFNGQSIFQVIRERQLLVHHPHESFASSVETFVEQASSDPKVHSIKMTLYRTSGDSSIAKHLVRAAESGKQVAVVLEIKARFDEARNIAWAKELEYAGVHVTYGIVGLKTHSKCILVVREDSDQMRRYVHVGTGNYNSTTARMYEDIGFFTCEEAIGADATELFNYLTGYAREPDYQRLIVAPHQLRPKLLELINREATFKDAGHITIKLNSISDPAIIDALYAASNDGVKIELIVRGICCLRAGVPGMSENITVRSILGRYLEHSRIYRFAHGFDDVSPLHLIGSADLMGRNLDGRVEVLVPLTHPKHRAWLDKVLGFLLAEDVRHFALGSDNGWTKVSGGERMGDAQQSLHEWVVATQLR</sequence>
<dbReference type="SUPFAM" id="SSF140356">
    <property type="entry name" value="PPK N-terminal domain-like"/>
    <property type="match status" value="1"/>
</dbReference>
<organism evidence="11">
    <name type="scientific">freshwater metagenome</name>
    <dbReference type="NCBI Taxonomy" id="449393"/>
    <lineage>
        <taxon>unclassified sequences</taxon>
        <taxon>metagenomes</taxon>
        <taxon>ecological metagenomes</taxon>
    </lineage>
</organism>
<dbReference type="Gene3D" id="1.20.58.310">
    <property type="entry name" value="Polyphosphate kinase N-terminal domain"/>
    <property type="match status" value="1"/>
</dbReference>
<dbReference type="InterPro" id="IPR041108">
    <property type="entry name" value="PP_kinase_C_1"/>
</dbReference>
<dbReference type="Gene3D" id="3.30.870.10">
    <property type="entry name" value="Endonuclease Chain A"/>
    <property type="match status" value="2"/>
</dbReference>
<dbReference type="NCBIfam" id="NF003921">
    <property type="entry name" value="PRK05443.2-2"/>
    <property type="match status" value="1"/>
</dbReference>
<keyword evidence="6" id="KW-0067">ATP-binding</keyword>
<reference evidence="11" key="1">
    <citation type="submission" date="2020-05" db="EMBL/GenBank/DDBJ databases">
        <authorList>
            <person name="Chiriac C."/>
            <person name="Salcher M."/>
            <person name="Ghai R."/>
            <person name="Kavagutti S V."/>
        </authorList>
    </citation>
    <scope>NUCLEOTIDE SEQUENCE</scope>
</reference>
<dbReference type="GO" id="GO:0009358">
    <property type="term" value="C:polyphosphate kinase complex"/>
    <property type="evidence" value="ECO:0007669"/>
    <property type="project" value="InterPro"/>
</dbReference>
<evidence type="ECO:0000259" key="9">
    <source>
        <dbReference type="Pfam" id="PF13090"/>
    </source>
</evidence>
<dbReference type="InterPro" id="IPR025200">
    <property type="entry name" value="PPK_C_dom2"/>
</dbReference>
<dbReference type="InterPro" id="IPR036832">
    <property type="entry name" value="PPK_N_dom_sf"/>
</dbReference>
<gene>
    <name evidence="11" type="ORF">UFOPK1826_00010</name>
</gene>
<dbReference type="EC" id="2.7.4.1" evidence="1"/>
<evidence type="ECO:0000259" key="8">
    <source>
        <dbReference type="Pfam" id="PF13089"/>
    </source>
</evidence>
<keyword evidence="4" id="KW-0547">Nucleotide-binding</keyword>
<dbReference type="SUPFAM" id="SSF143724">
    <property type="entry name" value="PHP14-like"/>
    <property type="match status" value="1"/>
</dbReference>
<dbReference type="SUPFAM" id="SSF56024">
    <property type="entry name" value="Phospholipase D/nuclease"/>
    <property type="match status" value="2"/>
</dbReference>
<dbReference type="GO" id="GO:0005524">
    <property type="term" value="F:ATP binding"/>
    <property type="evidence" value="ECO:0007669"/>
    <property type="project" value="UniProtKB-KW"/>
</dbReference>
<dbReference type="HAMAP" id="MF_00347">
    <property type="entry name" value="Polyphosphate_kinase"/>
    <property type="match status" value="1"/>
</dbReference>
<dbReference type="Pfam" id="PF02503">
    <property type="entry name" value="PP_kinase"/>
    <property type="match status" value="1"/>
</dbReference>
<dbReference type="Pfam" id="PF13090">
    <property type="entry name" value="PP_kinase_C"/>
    <property type="match status" value="1"/>
</dbReference>
<protein>
    <recommendedName>
        <fullName evidence="1">ATP-polyphosphate phosphotransferase</fullName>
        <ecNumber evidence="1">2.7.4.1</ecNumber>
    </recommendedName>
</protein>
<evidence type="ECO:0000256" key="5">
    <source>
        <dbReference type="ARBA" id="ARBA00022777"/>
    </source>
</evidence>
<dbReference type="PANTHER" id="PTHR30218:SF0">
    <property type="entry name" value="POLYPHOSPHATE KINASE"/>
    <property type="match status" value="1"/>
</dbReference>
<evidence type="ECO:0000256" key="1">
    <source>
        <dbReference type="ARBA" id="ARBA00012960"/>
    </source>
</evidence>
<keyword evidence="2" id="KW-0597">Phosphoprotein</keyword>
<dbReference type="GO" id="GO:0008976">
    <property type="term" value="F:polyphosphate kinase activity"/>
    <property type="evidence" value="ECO:0007669"/>
    <property type="project" value="UniProtKB-EC"/>
</dbReference>
<evidence type="ECO:0000259" key="7">
    <source>
        <dbReference type="Pfam" id="PF02503"/>
    </source>
</evidence>
<evidence type="ECO:0000256" key="3">
    <source>
        <dbReference type="ARBA" id="ARBA00022679"/>
    </source>
</evidence>
<evidence type="ECO:0000256" key="6">
    <source>
        <dbReference type="ARBA" id="ARBA00022840"/>
    </source>
</evidence>
<dbReference type="InterPro" id="IPR003414">
    <property type="entry name" value="PP_kinase"/>
</dbReference>
<dbReference type="GO" id="GO:0006799">
    <property type="term" value="P:polyphosphate biosynthetic process"/>
    <property type="evidence" value="ECO:0007669"/>
    <property type="project" value="InterPro"/>
</dbReference>
<keyword evidence="5" id="KW-0418">Kinase</keyword>
<dbReference type="InterPro" id="IPR024953">
    <property type="entry name" value="PP_kinase_middle"/>
</dbReference>
<dbReference type="PIRSF" id="PIRSF015589">
    <property type="entry name" value="PP_kinase"/>
    <property type="match status" value="1"/>
</dbReference>
<dbReference type="PANTHER" id="PTHR30218">
    <property type="entry name" value="POLYPHOSPHATE KINASE"/>
    <property type="match status" value="1"/>
</dbReference>
<accession>A0A6J6FT35</accession>
<evidence type="ECO:0000256" key="2">
    <source>
        <dbReference type="ARBA" id="ARBA00022553"/>
    </source>
</evidence>
<evidence type="ECO:0000256" key="4">
    <source>
        <dbReference type="ARBA" id="ARBA00022741"/>
    </source>
</evidence>
<dbReference type="InterPro" id="IPR036830">
    <property type="entry name" value="PP_kinase_middle_dom_sf"/>
</dbReference>
<dbReference type="InterPro" id="IPR025198">
    <property type="entry name" value="PPK_N_dom"/>
</dbReference>
<dbReference type="Gene3D" id="3.30.1840.10">
    <property type="entry name" value="Polyphosphate kinase middle domain"/>
    <property type="match status" value="1"/>
</dbReference>
<keyword evidence="3" id="KW-0808">Transferase</keyword>
<dbReference type="AlphaFoldDB" id="A0A6J6FT35"/>
<dbReference type="NCBIfam" id="TIGR03705">
    <property type="entry name" value="poly_P_kin"/>
    <property type="match status" value="1"/>
</dbReference>
<feature type="domain" description="Polyphosphate kinase C-terminal" evidence="10">
    <location>
        <begin position="355"/>
        <end position="521"/>
    </location>
</feature>
<evidence type="ECO:0000259" key="10">
    <source>
        <dbReference type="Pfam" id="PF17941"/>
    </source>
</evidence>
<evidence type="ECO:0000313" key="11">
    <source>
        <dbReference type="EMBL" id="CAB4590143.1"/>
    </source>
</evidence>
<dbReference type="Pfam" id="PF13089">
    <property type="entry name" value="PP_kinase_N"/>
    <property type="match status" value="1"/>
</dbReference>
<dbReference type="Pfam" id="PF17941">
    <property type="entry name" value="PP_kinase_C_1"/>
    <property type="match status" value="1"/>
</dbReference>
<feature type="domain" description="Polyphosphate kinase N-terminal" evidence="8">
    <location>
        <begin position="35"/>
        <end position="138"/>
    </location>
</feature>
<name>A0A6J6FT35_9ZZZZ</name>
<dbReference type="CDD" id="cd09165">
    <property type="entry name" value="PLDc_PaPPK1_C1_like"/>
    <property type="match status" value="1"/>
</dbReference>